<sequence length="371" mass="39559">MAADLTRIAAAAYLADRSTPRPTTFSRTIALTVHTVDPEPWNAQPGRLVEDLLTWLTGDQWQLTAAAASAPDNAPAPIATADDVMLLSGGMDSLCGAADHLADGRSRIHLSHYDASTAIRHAQTTAVSWLNTRATQPIRHLALKVCQTGTPREASSRSRSLLFAALASTVAASASSPHVIVPENGFTSINPPLTAARGGALSTRSTHPGTFARLNQLLTTLSLPIHISNPYAYLTKGQLLTRAHQRTDGGVLAATAATLSCSKLDGARYTGGNPNHNCGLCLACLVRRAAFTDGPYPDPTPYLVDTLADDARGNLLRRRRRDMRDIQQLLLTGIDDTDLLAVGDVPLDTDIDAVMDLCQRGLQELSRVPLP</sequence>
<comment type="caution">
    <text evidence="1">The sequence shown here is derived from an EMBL/GenBank/DDBJ whole genome shotgun (WGS) entry which is preliminary data.</text>
</comment>
<proteinExistence type="predicted"/>
<gene>
    <name evidence="1" type="ORF">EDD39_6358</name>
</gene>
<dbReference type="EMBL" id="RJVJ01000002">
    <property type="protein sequence ID" value="ROR38183.1"/>
    <property type="molecule type" value="Genomic_DNA"/>
</dbReference>
<dbReference type="Proteomes" id="UP000267408">
    <property type="component" value="Unassembled WGS sequence"/>
</dbReference>
<accession>A0A8G1UCE1</accession>
<evidence type="ECO:0000313" key="1">
    <source>
        <dbReference type="EMBL" id="ROR38183.1"/>
    </source>
</evidence>
<protein>
    <submittedName>
        <fullName evidence="1">7-cyano-7-deazaguanine synthase in queuosine biosynthesis</fullName>
    </submittedName>
</protein>
<dbReference type="Pfam" id="PF06508">
    <property type="entry name" value="QueC"/>
    <property type="match status" value="1"/>
</dbReference>
<evidence type="ECO:0000313" key="2">
    <source>
        <dbReference type="Proteomes" id="UP000267408"/>
    </source>
</evidence>
<organism evidence="1 2">
    <name type="scientific">Kitasatospora cineracea</name>
    <dbReference type="NCBI Taxonomy" id="88074"/>
    <lineage>
        <taxon>Bacteria</taxon>
        <taxon>Bacillati</taxon>
        <taxon>Actinomycetota</taxon>
        <taxon>Actinomycetes</taxon>
        <taxon>Kitasatosporales</taxon>
        <taxon>Streptomycetaceae</taxon>
        <taxon>Kitasatospora</taxon>
    </lineage>
</organism>
<dbReference type="Gene3D" id="3.40.50.620">
    <property type="entry name" value="HUPs"/>
    <property type="match status" value="1"/>
</dbReference>
<name>A0A8G1UCE1_9ACTN</name>
<reference evidence="1 2" key="1">
    <citation type="submission" date="2018-11" db="EMBL/GenBank/DDBJ databases">
        <title>Sequencing the genomes of 1000 actinobacteria strains.</title>
        <authorList>
            <person name="Klenk H.-P."/>
        </authorList>
    </citation>
    <scope>NUCLEOTIDE SEQUENCE [LARGE SCALE GENOMIC DNA]</scope>
    <source>
        <strain evidence="1 2">DSM 44780</strain>
    </source>
</reference>
<dbReference type="InterPro" id="IPR014729">
    <property type="entry name" value="Rossmann-like_a/b/a_fold"/>
</dbReference>
<dbReference type="InterPro" id="IPR018317">
    <property type="entry name" value="QueC"/>
</dbReference>
<dbReference type="AlphaFoldDB" id="A0A8G1UCE1"/>
<dbReference type="SUPFAM" id="SSF52402">
    <property type="entry name" value="Adenine nucleotide alpha hydrolases-like"/>
    <property type="match status" value="1"/>
</dbReference>